<accession>A0A0D8BGH9</accession>
<protein>
    <submittedName>
        <fullName evidence="2">Putative aminoglycoside phosphotransferase</fullName>
    </submittedName>
</protein>
<dbReference type="PANTHER" id="PTHR21310">
    <property type="entry name" value="AMINOGLYCOSIDE PHOSPHOTRANSFERASE-RELATED-RELATED"/>
    <property type="match status" value="1"/>
</dbReference>
<organism evidence="2 3">
    <name type="scientific">Frankia torreyi</name>
    <dbReference type="NCBI Taxonomy" id="1856"/>
    <lineage>
        <taxon>Bacteria</taxon>
        <taxon>Bacillati</taxon>
        <taxon>Actinomycetota</taxon>
        <taxon>Actinomycetes</taxon>
        <taxon>Frankiales</taxon>
        <taxon>Frankiaceae</taxon>
        <taxon>Frankia</taxon>
    </lineage>
</organism>
<dbReference type="RefSeq" id="WP_044884975.1">
    <property type="nucleotide sequence ID" value="NZ_JYFN01000014.1"/>
</dbReference>
<evidence type="ECO:0000313" key="3">
    <source>
        <dbReference type="Proteomes" id="UP000032545"/>
    </source>
</evidence>
<reference evidence="3" key="1">
    <citation type="submission" date="2015-02" db="EMBL/GenBank/DDBJ databases">
        <title>Draft Genome of Frankia sp. CpI1-S.</title>
        <authorList>
            <person name="Oshone R.T."/>
            <person name="Ngom M."/>
            <person name="Ghodhbane-Gtari F."/>
            <person name="Gtari M."/>
            <person name="Morris K."/>
            <person name="Thomas K."/>
            <person name="Sen A."/>
            <person name="Tisa L.S."/>
        </authorList>
    </citation>
    <scope>NUCLEOTIDE SEQUENCE [LARGE SCALE GENOMIC DNA]</scope>
    <source>
        <strain evidence="3">CpI1-S</strain>
    </source>
</reference>
<reference evidence="2 3" key="2">
    <citation type="journal article" date="2016" name="Genome Announc.">
        <title>Permanent Draft Genome Sequences for Two Variants of Frankia sp. Strain CpI1, the First Frankia Strain Isolated from Root Nodules of Comptonia peregrina.</title>
        <authorList>
            <person name="Oshone R."/>
            <person name="Hurst S.G.IV."/>
            <person name="Abebe-Akele F."/>
            <person name="Simpson S."/>
            <person name="Morris K."/>
            <person name="Thomas W.K."/>
            <person name="Tisa L.S."/>
        </authorList>
    </citation>
    <scope>NUCLEOTIDE SEQUENCE [LARGE SCALE GENOMIC DNA]</scope>
    <source>
        <strain evidence="3">CpI1-S</strain>
    </source>
</reference>
<dbReference type="Pfam" id="PF01636">
    <property type="entry name" value="APH"/>
    <property type="match status" value="1"/>
</dbReference>
<sequence length="353" mass="37302">MNGGADDPAGTVPGVDLGRLAAWMDGQGLPAGPITAVERLAGGTQNVLVRFDRGGLRFVLRRPPVHKRPDSDRTMRREARVLAALASTDVPHPRLIAACSDEAVLGAAFYLMEPVDGANPTVELPAGYRTSAGWRHRLGLAMAEGAAAIAAVDHAGAGLADLGKPAGYLERQVGRWRGQLEGYRTLPGYPGPEAPELDAIGAWLDAHRPDDFRPGLVHGDYHLANVLVTADRPALAAIIDWELATIGDPLLDLGGLLTTWPGPEGPPPGAPGVRPWDGFPTAAELVARYGEISGRDLRSLPWYEVLAGYKIGIILEGTYARACAGQADPAVGRQLRATARRLFARASARIATA</sequence>
<keyword evidence="2" id="KW-0808">Transferase</keyword>
<dbReference type="AlphaFoldDB" id="A0A0D8BGH9"/>
<dbReference type="CDD" id="cd05154">
    <property type="entry name" value="ACAD10_11_N-like"/>
    <property type="match status" value="1"/>
</dbReference>
<dbReference type="OrthoDB" id="3806873at2"/>
<proteinExistence type="predicted"/>
<dbReference type="Gene3D" id="3.90.1200.10">
    <property type="match status" value="1"/>
</dbReference>
<evidence type="ECO:0000313" key="2">
    <source>
        <dbReference type="EMBL" id="KJE23368.1"/>
    </source>
</evidence>
<dbReference type="Gene3D" id="3.30.200.20">
    <property type="entry name" value="Phosphorylase Kinase, domain 1"/>
    <property type="match status" value="1"/>
</dbReference>
<evidence type="ECO:0000259" key="1">
    <source>
        <dbReference type="Pfam" id="PF01636"/>
    </source>
</evidence>
<dbReference type="EMBL" id="JYFN01000014">
    <property type="protein sequence ID" value="KJE23368.1"/>
    <property type="molecule type" value="Genomic_DNA"/>
</dbReference>
<dbReference type="GO" id="GO:0016740">
    <property type="term" value="F:transferase activity"/>
    <property type="evidence" value="ECO:0007669"/>
    <property type="project" value="UniProtKB-KW"/>
</dbReference>
<dbReference type="SUPFAM" id="SSF56112">
    <property type="entry name" value="Protein kinase-like (PK-like)"/>
    <property type="match status" value="1"/>
</dbReference>
<dbReference type="InterPro" id="IPR041726">
    <property type="entry name" value="ACAD10_11_N"/>
</dbReference>
<dbReference type="PATRIC" id="fig|1502723.3.peg.1349"/>
<dbReference type="InterPro" id="IPR051678">
    <property type="entry name" value="AGP_Transferase"/>
</dbReference>
<gene>
    <name evidence="2" type="ORF">FF36_02326</name>
</gene>
<keyword evidence="3" id="KW-1185">Reference proteome</keyword>
<dbReference type="PANTHER" id="PTHR21310:SF40">
    <property type="entry name" value="AMINOGLYCOSIDE PHOSPHOTRANSFERASE DOMAIN-CONTAINING PROTEIN-RELATED"/>
    <property type="match status" value="1"/>
</dbReference>
<name>A0A0D8BGH9_9ACTN</name>
<dbReference type="Proteomes" id="UP000032545">
    <property type="component" value="Unassembled WGS sequence"/>
</dbReference>
<feature type="domain" description="Aminoglycoside phosphotransferase" evidence="1">
    <location>
        <begin position="37"/>
        <end position="276"/>
    </location>
</feature>
<dbReference type="InterPro" id="IPR011009">
    <property type="entry name" value="Kinase-like_dom_sf"/>
</dbReference>
<dbReference type="InterPro" id="IPR002575">
    <property type="entry name" value="Aminoglycoside_PTrfase"/>
</dbReference>
<comment type="caution">
    <text evidence="2">The sequence shown here is derived from an EMBL/GenBank/DDBJ whole genome shotgun (WGS) entry which is preliminary data.</text>
</comment>